<evidence type="ECO:0000313" key="1">
    <source>
        <dbReference type="EMBL" id="WNG46620.1"/>
    </source>
</evidence>
<evidence type="ECO:0008006" key="3">
    <source>
        <dbReference type="Google" id="ProtNLM"/>
    </source>
</evidence>
<name>A0ABY9WV38_9BACT</name>
<sequence length="77" mass="8125">MSDVDVNDPTVKEAVQQACVEVGLPLAYRSAVSQMLQTPSSEWPACCGEGCFPCQQSLGDAALRALELLGRRPGSEG</sequence>
<dbReference type="RefSeq" id="WP_395823197.1">
    <property type="nucleotide sequence ID" value="NZ_CP043494.1"/>
</dbReference>
<protein>
    <recommendedName>
        <fullName evidence="3">Oxidoreductase</fullName>
    </recommendedName>
</protein>
<proteinExistence type="predicted"/>
<keyword evidence="2" id="KW-1185">Reference proteome</keyword>
<dbReference type="Proteomes" id="UP001611383">
    <property type="component" value="Chromosome"/>
</dbReference>
<organism evidence="1 2">
    <name type="scientific">Archangium minus</name>
    <dbReference type="NCBI Taxonomy" id="83450"/>
    <lineage>
        <taxon>Bacteria</taxon>
        <taxon>Pseudomonadati</taxon>
        <taxon>Myxococcota</taxon>
        <taxon>Myxococcia</taxon>
        <taxon>Myxococcales</taxon>
        <taxon>Cystobacterineae</taxon>
        <taxon>Archangiaceae</taxon>
        <taxon>Archangium</taxon>
    </lineage>
</organism>
<evidence type="ECO:0000313" key="2">
    <source>
        <dbReference type="Proteomes" id="UP001611383"/>
    </source>
</evidence>
<gene>
    <name evidence="1" type="ORF">F0U60_22770</name>
</gene>
<reference evidence="1 2" key="1">
    <citation type="submission" date="2019-08" db="EMBL/GenBank/DDBJ databases">
        <title>Archangium and Cystobacter genomes.</title>
        <authorList>
            <person name="Chen I.-C.K."/>
            <person name="Wielgoss S."/>
        </authorList>
    </citation>
    <scope>NUCLEOTIDE SEQUENCE [LARGE SCALE GENOMIC DNA]</scope>
    <source>
        <strain evidence="1 2">Cbm 6</strain>
    </source>
</reference>
<accession>A0ABY9WV38</accession>
<dbReference type="EMBL" id="CP043494">
    <property type="protein sequence ID" value="WNG46620.1"/>
    <property type="molecule type" value="Genomic_DNA"/>
</dbReference>